<comment type="caution">
    <text evidence="2">The sequence shown here is derived from an EMBL/GenBank/DDBJ whole genome shotgun (WGS) entry which is preliminary data.</text>
</comment>
<evidence type="ECO:0000313" key="3">
    <source>
        <dbReference type="Proteomes" id="UP001469553"/>
    </source>
</evidence>
<reference evidence="2 3" key="1">
    <citation type="submission" date="2021-06" db="EMBL/GenBank/DDBJ databases">
        <authorList>
            <person name="Palmer J.M."/>
        </authorList>
    </citation>
    <scope>NUCLEOTIDE SEQUENCE [LARGE SCALE GENOMIC DNA]</scope>
    <source>
        <strain evidence="2 3">AS_MEX2019</strain>
        <tissue evidence="2">Muscle</tissue>
    </source>
</reference>
<protein>
    <submittedName>
        <fullName evidence="2">Uncharacterized protein</fullName>
    </submittedName>
</protein>
<dbReference type="Proteomes" id="UP001469553">
    <property type="component" value="Unassembled WGS sequence"/>
</dbReference>
<proteinExistence type="predicted"/>
<dbReference type="EMBL" id="JAHRIP010089017">
    <property type="protein sequence ID" value="MEQ2316489.1"/>
    <property type="molecule type" value="Genomic_DNA"/>
</dbReference>
<organism evidence="2 3">
    <name type="scientific">Ameca splendens</name>
    <dbReference type="NCBI Taxonomy" id="208324"/>
    <lineage>
        <taxon>Eukaryota</taxon>
        <taxon>Metazoa</taxon>
        <taxon>Chordata</taxon>
        <taxon>Craniata</taxon>
        <taxon>Vertebrata</taxon>
        <taxon>Euteleostomi</taxon>
        <taxon>Actinopterygii</taxon>
        <taxon>Neopterygii</taxon>
        <taxon>Teleostei</taxon>
        <taxon>Neoteleostei</taxon>
        <taxon>Acanthomorphata</taxon>
        <taxon>Ovalentaria</taxon>
        <taxon>Atherinomorphae</taxon>
        <taxon>Cyprinodontiformes</taxon>
        <taxon>Goodeidae</taxon>
        <taxon>Ameca</taxon>
    </lineage>
</organism>
<evidence type="ECO:0000313" key="2">
    <source>
        <dbReference type="EMBL" id="MEQ2316489.1"/>
    </source>
</evidence>
<gene>
    <name evidence="2" type="ORF">AMECASPLE_032983</name>
</gene>
<accession>A0ABV1AEB1</accession>
<feature type="region of interest" description="Disordered" evidence="1">
    <location>
        <begin position="1"/>
        <end position="35"/>
    </location>
</feature>
<evidence type="ECO:0000256" key="1">
    <source>
        <dbReference type="SAM" id="MobiDB-lite"/>
    </source>
</evidence>
<name>A0ABV1AEB1_9TELE</name>
<sequence length="73" mass="7907">MRRAASALDTPIYPRVRRAAQQKASQHPSVVSEGRWTSTLVDAGCQEESTEAAETRLNCPEALQITLDIIGPG</sequence>
<keyword evidence="3" id="KW-1185">Reference proteome</keyword>
<feature type="compositionally biased region" description="Polar residues" evidence="1">
    <location>
        <begin position="22"/>
        <end position="35"/>
    </location>
</feature>